<dbReference type="CDD" id="cd00093">
    <property type="entry name" value="HTH_XRE"/>
    <property type="match status" value="1"/>
</dbReference>
<proteinExistence type="predicted"/>
<dbReference type="GO" id="GO:0003677">
    <property type="term" value="F:DNA binding"/>
    <property type="evidence" value="ECO:0007669"/>
    <property type="project" value="InterPro"/>
</dbReference>
<dbReference type="InterPro" id="IPR001387">
    <property type="entry name" value="Cro/C1-type_HTH"/>
</dbReference>
<dbReference type="InterPro" id="IPR010982">
    <property type="entry name" value="Lambda_DNA-bd_dom_sf"/>
</dbReference>
<dbReference type="AlphaFoldDB" id="A0A1W7D5W0"/>
<sequence>MAPLASGAPGSSRRRTPGLRRSEVAAIAGISVEWYTRIEQGRGGQPSPHVLDAVAAALGLSPEEREHLFLLAYGRPRESPAVIEPERQARLERLVAGFPASPAYIKTVSWDVIAWNDAARALLTDYPAIPPEERNVLRLLFTDPGSRARLGDWAREARRAVATFRLELARWQGCAPGAAALIEELYEASPDFAAMWDSNDVGTLGNGVKHLVDTRVGRIALHYESCSIDDSRGLGLVLYTPEAGEDAERMRALTSARTGPSRGPTGRVADVTGRTGRRGRRRAG</sequence>
<evidence type="ECO:0000313" key="3">
    <source>
        <dbReference type="EMBL" id="ARQ72481.1"/>
    </source>
</evidence>
<dbReference type="KEGG" id="smao:CAG99_19075"/>
<keyword evidence="4" id="KW-1185">Reference proteome</keyword>
<evidence type="ECO:0000256" key="1">
    <source>
        <dbReference type="SAM" id="MobiDB-lite"/>
    </source>
</evidence>
<gene>
    <name evidence="3" type="ORF">CAG99_19075</name>
</gene>
<dbReference type="Proteomes" id="UP000194218">
    <property type="component" value="Chromosome"/>
</dbReference>
<dbReference type="OrthoDB" id="3542608at2"/>
<dbReference type="EMBL" id="CP021121">
    <property type="protein sequence ID" value="ARQ72481.1"/>
    <property type="molecule type" value="Genomic_DNA"/>
</dbReference>
<accession>A0A1W7D5W0</accession>
<dbReference type="PANTHER" id="PTHR35010">
    <property type="entry name" value="BLL4672 PROTEIN-RELATED"/>
    <property type="match status" value="1"/>
</dbReference>
<dbReference type="SMART" id="SM00530">
    <property type="entry name" value="HTH_XRE"/>
    <property type="match status" value="1"/>
</dbReference>
<dbReference type="Gene3D" id="3.30.450.180">
    <property type="match status" value="1"/>
</dbReference>
<feature type="compositionally biased region" description="Low complexity" evidence="1">
    <location>
        <begin position="265"/>
        <end position="274"/>
    </location>
</feature>
<dbReference type="Gene3D" id="1.10.260.40">
    <property type="entry name" value="lambda repressor-like DNA-binding domains"/>
    <property type="match status" value="1"/>
</dbReference>
<dbReference type="PROSITE" id="PS50943">
    <property type="entry name" value="HTH_CROC1"/>
    <property type="match status" value="1"/>
</dbReference>
<dbReference type="Pfam" id="PF13560">
    <property type="entry name" value="HTH_31"/>
    <property type="match status" value="1"/>
</dbReference>
<dbReference type="PANTHER" id="PTHR35010:SF2">
    <property type="entry name" value="BLL4672 PROTEIN"/>
    <property type="match status" value="1"/>
</dbReference>
<feature type="compositionally biased region" description="Basic residues" evidence="1">
    <location>
        <begin position="275"/>
        <end position="284"/>
    </location>
</feature>
<feature type="domain" description="HTH cro/C1-type" evidence="2">
    <location>
        <begin position="18"/>
        <end position="65"/>
    </location>
</feature>
<protein>
    <recommendedName>
        <fullName evidence="2">HTH cro/C1-type domain-containing protein</fullName>
    </recommendedName>
</protein>
<reference evidence="3 4" key="1">
    <citation type="submission" date="2017-05" db="EMBL/GenBank/DDBJ databases">
        <title>Complete genome sequence of Streptomyces sp. SCSIO 03032 revealed the diverse biosynthetic pathways for its bioactive secondary metabolites.</title>
        <authorList>
            <person name="Ma L."/>
            <person name="Zhu Y."/>
            <person name="Zhang W."/>
            <person name="Zhang G."/>
            <person name="Tian X."/>
            <person name="Zhang S."/>
            <person name="Zhang C."/>
        </authorList>
    </citation>
    <scope>NUCLEOTIDE SEQUENCE [LARGE SCALE GENOMIC DNA]</scope>
    <source>
        <strain evidence="3 4">SCSIO 03032</strain>
    </source>
</reference>
<organism evidence="3 4">
    <name type="scientific">Streptomyces marincola</name>
    <dbReference type="NCBI Taxonomy" id="2878388"/>
    <lineage>
        <taxon>Bacteria</taxon>
        <taxon>Bacillati</taxon>
        <taxon>Actinomycetota</taxon>
        <taxon>Actinomycetes</taxon>
        <taxon>Kitasatosporales</taxon>
        <taxon>Streptomycetaceae</taxon>
        <taxon>Streptomyces</taxon>
    </lineage>
</organism>
<dbReference type="Pfam" id="PF17765">
    <property type="entry name" value="MLTR_LBD"/>
    <property type="match status" value="1"/>
</dbReference>
<evidence type="ECO:0000259" key="2">
    <source>
        <dbReference type="PROSITE" id="PS50943"/>
    </source>
</evidence>
<feature type="region of interest" description="Disordered" evidence="1">
    <location>
        <begin position="253"/>
        <end position="284"/>
    </location>
</feature>
<dbReference type="SUPFAM" id="SSF47413">
    <property type="entry name" value="lambda repressor-like DNA-binding domains"/>
    <property type="match status" value="1"/>
</dbReference>
<dbReference type="InterPro" id="IPR041413">
    <property type="entry name" value="MLTR_LBD"/>
</dbReference>
<evidence type="ECO:0000313" key="4">
    <source>
        <dbReference type="Proteomes" id="UP000194218"/>
    </source>
</evidence>
<name>A0A1W7D5W0_9ACTN</name>